<feature type="compositionally biased region" description="Low complexity" evidence="5">
    <location>
        <begin position="44"/>
        <end position="60"/>
    </location>
</feature>
<feature type="compositionally biased region" description="Polar residues" evidence="5">
    <location>
        <begin position="516"/>
        <end position="530"/>
    </location>
</feature>
<dbReference type="InterPro" id="IPR011011">
    <property type="entry name" value="Znf_FYVE_PHD"/>
</dbReference>
<evidence type="ECO:0000256" key="3">
    <source>
        <dbReference type="ARBA" id="ARBA00022833"/>
    </source>
</evidence>
<feature type="compositionally biased region" description="Polar residues" evidence="5">
    <location>
        <begin position="1020"/>
        <end position="1032"/>
    </location>
</feature>
<keyword evidence="1" id="KW-0479">Metal-binding</keyword>
<gene>
    <name evidence="7" type="ORF">Plil01_000622000</name>
</gene>
<feature type="compositionally biased region" description="Basic residues" evidence="5">
    <location>
        <begin position="1754"/>
        <end position="1764"/>
    </location>
</feature>
<evidence type="ECO:0000313" key="8">
    <source>
        <dbReference type="Proteomes" id="UP001165083"/>
    </source>
</evidence>
<feature type="compositionally biased region" description="Basic and acidic residues" evidence="5">
    <location>
        <begin position="1209"/>
        <end position="1221"/>
    </location>
</feature>
<feature type="compositionally biased region" description="Basic and acidic residues" evidence="5">
    <location>
        <begin position="243"/>
        <end position="257"/>
    </location>
</feature>
<dbReference type="Pfam" id="PF01363">
    <property type="entry name" value="FYVE"/>
    <property type="match status" value="1"/>
</dbReference>
<dbReference type="EMBL" id="BSXW01000273">
    <property type="protein sequence ID" value="GMF17151.1"/>
    <property type="molecule type" value="Genomic_DNA"/>
</dbReference>
<dbReference type="SMART" id="SM00064">
    <property type="entry name" value="FYVE"/>
    <property type="match status" value="1"/>
</dbReference>
<feature type="region of interest" description="Disordered" evidence="5">
    <location>
        <begin position="668"/>
        <end position="789"/>
    </location>
</feature>
<name>A0A9W6TQ53_9STRA</name>
<dbReference type="InterPro" id="IPR052113">
    <property type="entry name" value="FYVE-type_Zinc_Finger"/>
</dbReference>
<dbReference type="PANTHER" id="PTHR39490:SF8">
    <property type="entry name" value="ZINC FINGER FYVE DOMAIN-CONTAINING PROTEIN 21"/>
    <property type="match status" value="1"/>
</dbReference>
<keyword evidence="3" id="KW-0862">Zinc</keyword>
<dbReference type="OrthoDB" id="79871at2759"/>
<feature type="region of interest" description="Disordered" evidence="5">
    <location>
        <begin position="573"/>
        <end position="656"/>
    </location>
</feature>
<feature type="region of interest" description="Disordered" evidence="5">
    <location>
        <begin position="1290"/>
        <end position="1423"/>
    </location>
</feature>
<feature type="region of interest" description="Disordered" evidence="5">
    <location>
        <begin position="1069"/>
        <end position="1164"/>
    </location>
</feature>
<keyword evidence="2 4" id="KW-0863">Zinc-finger</keyword>
<evidence type="ECO:0000256" key="4">
    <source>
        <dbReference type="PROSITE-ProRule" id="PRU00091"/>
    </source>
</evidence>
<feature type="compositionally biased region" description="Basic residues" evidence="5">
    <location>
        <begin position="1134"/>
        <end position="1145"/>
    </location>
</feature>
<feature type="compositionally biased region" description="Polar residues" evidence="5">
    <location>
        <begin position="1078"/>
        <end position="1092"/>
    </location>
</feature>
<feature type="region of interest" description="Disordered" evidence="5">
    <location>
        <begin position="486"/>
        <end position="561"/>
    </location>
</feature>
<feature type="region of interest" description="Disordered" evidence="5">
    <location>
        <begin position="988"/>
        <end position="1046"/>
    </location>
</feature>
<feature type="compositionally biased region" description="Polar residues" evidence="5">
    <location>
        <begin position="995"/>
        <end position="1007"/>
    </location>
</feature>
<evidence type="ECO:0000313" key="7">
    <source>
        <dbReference type="EMBL" id="GMF17151.1"/>
    </source>
</evidence>
<reference evidence="7" key="1">
    <citation type="submission" date="2023-04" db="EMBL/GenBank/DDBJ databases">
        <title>Phytophthora lilii NBRC 32176.</title>
        <authorList>
            <person name="Ichikawa N."/>
            <person name="Sato H."/>
            <person name="Tonouchi N."/>
        </authorList>
    </citation>
    <scope>NUCLEOTIDE SEQUENCE</scope>
    <source>
        <strain evidence="7">NBRC 32176</strain>
    </source>
</reference>
<dbReference type="InterPro" id="IPR017455">
    <property type="entry name" value="Znf_FYVE-rel"/>
</dbReference>
<organism evidence="7 8">
    <name type="scientific">Phytophthora lilii</name>
    <dbReference type="NCBI Taxonomy" id="2077276"/>
    <lineage>
        <taxon>Eukaryota</taxon>
        <taxon>Sar</taxon>
        <taxon>Stramenopiles</taxon>
        <taxon>Oomycota</taxon>
        <taxon>Peronosporomycetes</taxon>
        <taxon>Peronosporales</taxon>
        <taxon>Peronosporaceae</taxon>
        <taxon>Phytophthora</taxon>
    </lineage>
</organism>
<feature type="region of interest" description="Disordered" evidence="5">
    <location>
        <begin position="1669"/>
        <end position="1812"/>
    </location>
</feature>
<feature type="compositionally biased region" description="Basic residues" evidence="5">
    <location>
        <begin position="1775"/>
        <end position="1788"/>
    </location>
</feature>
<feature type="compositionally biased region" description="Polar residues" evidence="5">
    <location>
        <begin position="1407"/>
        <end position="1416"/>
    </location>
</feature>
<feature type="region of interest" description="Disordered" evidence="5">
    <location>
        <begin position="1596"/>
        <end position="1619"/>
    </location>
</feature>
<proteinExistence type="predicted"/>
<accession>A0A9W6TQ53</accession>
<dbReference type="InterPro" id="IPR013083">
    <property type="entry name" value="Znf_RING/FYVE/PHD"/>
</dbReference>
<dbReference type="PANTHER" id="PTHR39490">
    <property type="entry name" value="ARRESTIN DOMAIN-CONTAINING PROTEIN D"/>
    <property type="match status" value="1"/>
</dbReference>
<feature type="compositionally biased region" description="Basic residues" evidence="5">
    <location>
        <begin position="502"/>
        <end position="514"/>
    </location>
</feature>
<feature type="region of interest" description="Disordered" evidence="5">
    <location>
        <begin position="820"/>
        <end position="861"/>
    </location>
</feature>
<feature type="region of interest" description="Disordered" evidence="5">
    <location>
        <begin position="873"/>
        <end position="937"/>
    </location>
</feature>
<dbReference type="Gene3D" id="3.30.40.10">
    <property type="entry name" value="Zinc/RING finger domain, C3HC4 (zinc finger)"/>
    <property type="match status" value="1"/>
</dbReference>
<dbReference type="GO" id="GO:0008270">
    <property type="term" value="F:zinc ion binding"/>
    <property type="evidence" value="ECO:0007669"/>
    <property type="project" value="UniProtKB-KW"/>
</dbReference>
<feature type="compositionally biased region" description="Acidic residues" evidence="5">
    <location>
        <begin position="1"/>
        <end position="10"/>
    </location>
</feature>
<feature type="compositionally biased region" description="Low complexity" evidence="5">
    <location>
        <begin position="1734"/>
        <end position="1753"/>
    </location>
</feature>
<feature type="compositionally biased region" description="Basic residues" evidence="5">
    <location>
        <begin position="81"/>
        <end position="92"/>
    </location>
</feature>
<feature type="compositionally biased region" description="Low complexity" evidence="5">
    <location>
        <begin position="1345"/>
        <end position="1357"/>
    </location>
</feature>
<feature type="compositionally biased region" description="Polar residues" evidence="5">
    <location>
        <begin position="881"/>
        <end position="908"/>
    </location>
</feature>
<evidence type="ECO:0000256" key="2">
    <source>
        <dbReference type="ARBA" id="ARBA00022771"/>
    </source>
</evidence>
<feature type="compositionally biased region" description="Polar residues" evidence="5">
    <location>
        <begin position="67"/>
        <end position="76"/>
    </location>
</feature>
<feature type="region of interest" description="Disordered" evidence="5">
    <location>
        <begin position="1177"/>
        <end position="1254"/>
    </location>
</feature>
<feature type="region of interest" description="Disordered" evidence="5">
    <location>
        <begin position="1"/>
        <end position="95"/>
    </location>
</feature>
<protein>
    <submittedName>
        <fullName evidence="7">Unnamed protein product</fullName>
    </submittedName>
</protein>
<feature type="compositionally biased region" description="Basic residues" evidence="5">
    <location>
        <begin position="1231"/>
        <end position="1242"/>
    </location>
</feature>
<feature type="compositionally biased region" description="Polar residues" evidence="5">
    <location>
        <begin position="919"/>
        <end position="932"/>
    </location>
</feature>
<comment type="caution">
    <text evidence="7">The sequence shown here is derived from an EMBL/GenBank/DDBJ whole genome shotgun (WGS) entry which is preliminary data.</text>
</comment>
<feature type="compositionally biased region" description="Basic and acidic residues" evidence="5">
    <location>
        <begin position="575"/>
        <end position="588"/>
    </location>
</feature>
<keyword evidence="8" id="KW-1185">Reference proteome</keyword>
<dbReference type="InterPro" id="IPR000306">
    <property type="entry name" value="Znf_FYVE"/>
</dbReference>
<evidence type="ECO:0000259" key="6">
    <source>
        <dbReference type="PROSITE" id="PS50178"/>
    </source>
</evidence>
<feature type="compositionally biased region" description="Basic residues" evidence="5">
    <location>
        <begin position="1198"/>
        <end position="1208"/>
    </location>
</feature>
<feature type="compositionally biased region" description="Polar residues" evidence="5">
    <location>
        <begin position="217"/>
        <end position="228"/>
    </location>
</feature>
<feature type="region of interest" description="Disordered" evidence="5">
    <location>
        <begin position="204"/>
        <end position="331"/>
    </location>
</feature>
<evidence type="ECO:0000256" key="1">
    <source>
        <dbReference type="ARBA" id="ARBA00022723"/>
    </source>
</evidence>
<feature type="compositionally biased region" description="Polar residues" evidence="5">
    <location>
        <begin position="693"/>
        <end position="709"/>
    </location>
</feature>
<feature type="compositionally biased region" description="Acidic residues" evidence="5">
    <location>
        <begin position="1373"/>
        <end position="1385"/>
    </location>
</feature>
<dbReference type="PROSITE" id="PS50178">
    <property type="entry name" value="ZF_FYVE"/>
    <property type="match status" value="1"/>
</dbReference>
<feature type="domain" description="FYVE-type" evidence="6">
    <location>
        <begin position="105"/>
        <end position="162"/>
    </location>
</feature>
<sequence length="1812" mass="196983">MLQDDGEFDDPYGNPPPSSSSPAARRKSRNKEAPAAQIATPTGRPSMRSPAASASAGSRSYARDRTSSAVSNTTDLGASEKRHKKHGKPRRKGSQELFDVQWESDVKVNKCGICKSDFSIVRRKHHCRHCGRVMCSDCSSFLYFEFSHRKHRVCATCNNQLVAEQDAYDRETLAGAGHARDTASNLFDDSSDDGRPSAVDLTQASYASDDAQHNKLRSTLGNARTPKNNADDEKARKKREKKERKEQKQREKMETKGKATPVATAKASWKQVGDVNENPSANGTSLFDGADDDWFTDVPSQRASTHDSGDDNSEDGKGSKGPGWRDRVKDTYTVTPTADRTSVLAPMGGSTLTAGITGKGYISDQFRYDDIGGPGLGHDEKEPIAMPRPQQQATIAIYSDRSLKPSQVTERGFFSEQFQYDVGGPGLGHDDDRSIAMPRPQQPQVITSVSHDHGKPSPRQLEHDADIDSEFSEHVFQPRLTFKDNLKDMFNPTKRRESIAKRKEKKARASKPRSRGNQNMTLDESNPSYSSEDEPRMFASAMPRPTGTPAQPTFYDDDADKLVVDDSPGFFEATIAEREAQRKKEKQQQKQLASDMAWVKGSAPPPTIQPHRFSGEQDSYSIVDPPSHTSNSPVENRSGEHSGDTANGNAKGGLTGALKRFFGMGSKKAEKAFTPPKPVNVSPTPVAKESGAATHTQPTSVTDNTTTIEPMSGGLERHTVVDYYGAQEESAPQKSYRHTMAGYGDSKEASPYFDAPMPLQVSEASQSFTKDKQRPERKRRGTFDDLFESPKNNATAARYSTMSTGRWAASTNAAPALYGASEVGVSRFDQRRPTDEDDRISFGDSPQLVQPERSTNDPTEAWRQSAAMSLLDHRKDASESGGLSFTWSNVRSASGLGTPTYAVPTSLQPRAVYDDDGESSSQYNLAGSQSAPLGNIMDDLKRGSTAEVSHNTDSVDDFFAEFEQPNDYVFDPETGGYVAARVPPRAAVSRPVMQPGSTDTPGSQTVPDTVVPKRGEGRNYLNSELTTSSSAIVTVESRNGEEGDDEVAEIIVDKISSLESELAALKQLIRNRKGSGGKNPSTNIRSSRNAATKPSARKESIFDNDSSDEEYGKSSDPYPSSVRPLSKQKENRRPGSKKKHDKKRKDSFADLFDGSPNEAETLGGVISYEALFQTGIKESKHEESNDDADLSPKPSTTKSKKSRRRSSHKINDFVATKRESDSDPEFESLKGRRGKQSFRRKTSANAKSADVDLGSINAEAQSFTSVSIGAAPTLTHDKKQIDVEDPIDALFDTSDDGDMARLYGGGDDDRDATDSNSGLESRLTPVLNGLTETSSTSLMRDEVSEVSAASTAEAPSVKPISTINNGLAYSLDSPDEDEADEDDDFSINWSKVRKTKSRRHKHRNPTVLPNATTADTSVGAGDCTETDRLDATLKSQLPEEITRLKHDVKPASAPSAFLTDAASNWMSVSTLEDENINLSLTDNEDSAINESEQKSLAETSAVVGGNDDDRNVKITSVAEALTEKADQELSTDINDSVGGGKDANGDAPFSIAISNIEYSEAPNGLALKQSDAALDIFDKSGDVDFLSITSPVNLKFPERKDENDNSEEDGDSFGGGQETFSFELKPAKKRLSVLDLPDANFTSEHKESSPPSLTLSADDTVELGKYAPSSVASSVDGSVDDSEEASLNDGSVLGIVESQAFDSDWNQMQAKEKERKKRLQAKQRQAQRDKVLRKQGISSKSLTSSSVTNGSSKSKSKSGKKKKKDKDDATSSSSHLKKSNSSRKHRHRDKGDANLGSGNAAPSEPPRSLTEL</sequence>
<dbReference type="SUPFAM" id="SSF57903">
    <property type="entry name" value="FYVE/PHD zinc finger"/>
    <property type="match status" value="1"/>
</dbReference>
<evidence type="ECO:0000256" key="5">
    <source>
        <dbReference type="SAM" id="MobiDB-lite"/>
    </source>
</evidence>
<dbReference type="Proteomes" id="UP001165083">
    <property type="component" value="Unassembled WGS sequence"/>
</dbReference>
<feature type="compositionally biased region" description="Basic residues" evidence="5">
    <location>
        <begin position="1391"/>
        <end position="1404"/>
    </location>
</feature>
<feature type="compositionally biased region" description="Basic and acidic residues" evidence="5">
    <location>
        <begin position="304"/>
        <end position="330"/>
    </location>
</feature>